<feature type="compositionally biased region" description="Low complexity" evidence="10">
    <location>
        <begin position="124"/>
        <end position="139"/>
    </location>
</feature>
<evidence type="ECO:0000256" key="5">
    <source>
        <dbReference type="ARBA" id="ARBA00022519"/>
    </source>
</evidence>
<evidence type="ECO:0000256" key="9">
    <source>
        <dbReference type="ARBA" id="ARBA00023136"/>
    </source>
</evidence>
<feature type="domain" description="TonB C-terminal" evidence="12">
    <location>
        <begin position="163"/>
        <end position="257"/>
    </location>
</feature>
<comment type="subcellular location">
    <subcellularLocation>
        <location evidence="1">Cell inner membrane</location>
        <topology evidence="1">Single-pass membrane protein</topology>
        <orientation evidence="1">Periplasmic side</orientation>
    </subcellularLocation>
</comment>
<dbReference type="STRING" id="582744.Msip34_2339"/>
<dbReference type="Gene3D" id="3.30.1150.10">
    <property type="match status" value="1"/>
</dbReference>
<dbReference type="SUPFAM" id="SSF74653">
    <property type="entry name" value="TolA/TonB C-terminal domain"/>
    <property type="match status" value="1"/>
</dbReference>
<feature type="transmembrane region" description="Helical" evidence="11">
    <location>
        <begin position="15"/>
        <end position="33"/>
    </location>
</feature>
<dbReference type="GO" id="GO:0031992">
    <property type="term" value="F:energy transducer activity"/>
    <property type="evidence" value="ECO:0007669"/>
    <property type="project" value="TreeGrafter"/>
</dbReference>
<reference evidence="14" key="1">
    <citation type="submission" date="2009-07" db="EMBL/GenBank/DDBJ databases">
        <title>Complete sequence of chromosome of Methylovorus sp. SIP3-4.</title>
        <authorList>
            <person name="Lucas S."/>
            <person name="Copeland A."/>
            <person name="Lapidus A."/>
            <person name="Glavina del Rio T."/>
            <person name="Tice H."/>
            <person name="Bruce D."/>
            <person name="Goodwin L."/>
            <person name="Pitluck S."/>
            <person name="Clum A."/>
            <person name="Larimer F."/>
            <person name="Land M."/>
            <person name="Hauser L."/>
            <person name="Kyrpides N."/>
            <person name="Mikhailova N."/>
            <person name="Kayluzhnaya M."/>
            <person name="Chistoserdova L."/>
        </authorList>
    </citation>
    <scope>NUCLEOTIDE SEQUENCE [LARGE SCALE GENOMIC DNA]</scope>
    <source>
        <strain evidence="14">SIP3-4</strain>
    </source>
</reference>
<reference evidence="13 14" key="2">
    <citation type="journal article" date="2011" name="J. Bacteriol.">
        <title>Genomes of three methylotrophs from a single niche uncover genetic and metabolic divergence of Methylophilaceae.</title>
        <authorList>
            <person name="Lapidus A."/>
            <person name="Clum A."/>
            <person name="Labutti K."/>
            <person name="Kaluzhnaya M.G."/>
            <person name="Lim S."/>
            <person name="Beck D.A."/>
            <person name="Glavina Del Rio T."/>
            <person name="Nolan M."/>
            <person name="Mavromatis K."/>
            <person name="Huntemann M."/>
            <person name="Lucas S."/>
            <person name="Lidstrom M.E."/>
            <person name="Ivanova N."/>
            <person name="Chistoserdova L."/>
        </authorList>
    </citation>
    <scope>NUCLEOTIDE SEQUENCE [LARGE SCALE GENOMIC DNA]</scope>
    <source>
        <strain evidence="13 14">SIP3-4</strain>
    </source>
</reference>
<evidence type="ECO:0000256" key="10">
    <source>
        <dbReference type="SAM" id="MobiDB-lite"/>
    </source>
</evidence>
<comment type="similarity">
    <text evidence="2">Belongs to the TonB family.</text>
</comment>
<evidence type="ECO:0000256" key="8">
    <source>
        <dbReference type="ARBA" id="ARBA00022989"/>
    </source>
</evidence>
<dbReference type="HOGENOM" id="CLU_076333_4_0_4"/>
<dbReference type="Pfam" id="PF03544">
    <property type="entry name" value="TonB_C"/>
    <property type="match status" value="1"/>
</dbReference>
<feature type="compositionally biased region" description="Basic and acidic residues" evidence="10">
    <location>
        <begin position="73"/>
        <end position="85"/>
    </location>
</feature>
<name>C6XA40_METGS</name>
<keyword evidence="7" id="KW-0653">Protein transport</keyword>
<evidence type="ECO:0000256" key="2">
    <source>
        <dbReference type="ARBA" id="ARBA00006555"/>
    </source>
</evidence>
<dbReference type="KEGG" id="mei:Msip34_2339"/>
<accession>C6XA40</accession>
<evidence type="ECO:0000256" key="4">
    <source>
        <dbReference type="ARBA" id="ARBA00022475"/>
    </source>
</evidence>
<dbReference type="EMBL" id="CP001674">
    <property type="protein sequence ID" value="ACT51581.1"/>
    <property type="molecule type" value="Genomic_DNA"/>
</dbReference>
<gene>
    <name evidence="13" type="ordered locus">Msip34_2339</name>
</gene>
<keyword evidence="5" id="KW-0997">Cell inner membrane</keyword>
<evidence type="ECO:0000313" key="13">
    <source>
        <dbReference type="EMBL" id="ACT51581.1"/>
    </source>
</evidence>
<dbReference type="PANTHER" id="PTHR33446:SF2">
    <property type="entry name" value="PROTEIN TONB"/>
    <property type="match status" value="1"/>
</dbReference>
<keyword evidence="3" id="KW-0813">Transport</keyword>
<dbReference type="Proteomes" id="UP000002743">
    <property type="component" value="Chromosome"/>
</dbReference>
<keyword evidence="9 11" id="KW-0472">Membrane</keyword>
<dbReference type="InterPro" id="IPR037682">
    <property type="entry name" value="TonB_C"/>
</dbReference>
<dbReference type="PROSITE" id="PS52015">
    <property type="entry name" value="TONB_CTD"/>
    <property type="match status" value="1"/>
</dbReference>
<evidence type="ECO:0000313" key="14">
    <source>
        <dbReference type="Proteomes" id="UP000002743"/>
    </source>
</evidence>
<evidence type="ECO:0000256" key="3">
    <source>
        <dbReference type="ARBA" id="ARBA00022448"/>
    </source>
</evidence>
<proteinExistence type="inferred from homology"/>
<dbReference type="GO" id="GO:0055085">
    <property type="term" value="P:transmembrane transport"/>
    <property type="evidence" value="ECO:0007669"/>
    <property type="project" value="InterPro"/>
</dbReference>
<dbReference type="NCBIfam" id="TIGR01352">
    <property type="entry name" value="tonB_Cterm"/>
    <property type="match status" value="1"/>
</dbReference>
<feature type="compositionally biased region" description="Pro residues" evidence="10">
    <location>
        <begin position="86"/>
        <end position="101"/>
    </location>
</feature>
<dbReference type="eggNOG" id="COG0810">
    <property type="taxonomic scope" value="Bacteria"/>
</dbReference>
<sequence>MATYSPSISVPSYRLQWALIISIAVHAILIWQLPNLKFDSPPEPQVLQIELATPVKKQEETPAEAPAPAPEPPKPEPVVKPEVKPQPKPVIKPSPEVAPPPVERKPDPSPPVMTTTPQPEAPKAETAPAPAPVAAAQPAPAAPAEPPKVAATSQQDLDAAKNEFGNSVFNVLAKYKKYPNIARRNNMQGTPVLELELDAQGHIINGRIKQSGGYEVLDRQVLDMYRQALSSLPIAPSTLQGKITTLSIPISFRLEER</sequence>
<dbReference type="PANTHER" id="PTHR33446">
    <property type="entry name" value="PROTEIN TONB-RELATED"/>
    <property type="match status" value="1"/>
</dbReference>
<keyword evidence="14" id="KW-1185">Reference proteome</keyword>
<dbReference type="GO" id="GO:0098797">
    <property type="term" value="C:plasma membrane protein complex"/>
    <property type="evidence" value="ECO:0007669"/>
    <property type="project" value="TreeGrafter"/>
</dbReference>
<feature type="region of interest" description="Disordered" evidence="10">
    <location>
        <begin position="53"/>
        <end position="153"/>
    </location>
</feature>
<evidence type="ECO:0000256" key="11">
    <source>
        <dbReference type="SAM" id="Phobius"/>
    </source>
</evidence>
<dbReference type="AlphaFoldDB" id="C6XA40"/>
<protein>
    <submittedName>
        <fullName evidence="13">TonB family protein</fullName>
    </submittedName>
</protein>
<evidence type="ECO:0000256" key="7">
    <source>
        <dbReference type="ARBA" id="ARBA00022927"/>
    </source>
</evidence>
<keyword evidence="6 11" id="KW-0812">Transmembrane</keyword>
<evidence type="ECO:0000256" key="6">
    <source>
        <dbReference type="ARBA" id="ARBA00022692"/>
    </source>
</evidence>
<keyword evidence="8 11" id="KW-1133">Transmembrane helix</keyword>
<evidence type="ECO:0000259" key="12">
    <source>
        <dbReference type="PROSITE" id="PS52015"/>
    </source>
</evidence>
<organism evidence="13 14">
    <name type="scientific">Methylovorus glucosotrophus (strain SIP3-4)</name>
    <dbReference type="NCBI Taxonomy" id="582744"/>
    <lineage>
        <taxon>Bacteria</taxon>
        <taxon>Pseudomonadati</taxon>
        <taxon>Pseudomonadota</taxon>
        <taxon>Betaproteobacteria</taxon>
        <taxon>Nitrosomonadales</taxon>
        <taxon>Methylophilaceae</taxon>
        <taxon>Methylovorus</taxon>
    </lineage>
</organism>
<evidence type="ECO:0000256" key="1">
    <source>
        <dbReference type="ARBA" id="ARBA00004383"/>
    </source>
</evidence>
<dbReference type="GO" id="GO:0015031">
    <property type="term" value="P:protein transport"/>
    <property type="evidence" value="ECO:0007669"/>
    <property type="project" value="UniProtKB-KW"/>
</dbReference>
<keyword evidence="4" id="KW-1003">Cell membrane</keyword>
<dbReference type="InterPro" id="IPR051045">
    <property type="entry name" value="TonB-dependent_transducer"/>
</dbReference>
<dbReference type="InterPro" id="IPR006260">
    <property type="entry name" value="TonB/TolA_C"/>
</dbReference>
<dbReference type="OrthoDB" id="8563545at2"/>